<dbReference type="Proteomes" id="UP000230423">
    <property type="component" value="Unassembled WGS sequence"/>
</dbReference>
<name>A0A2G9TGN0_TELCI</name>
<feature type="non-terminal residue" evidence="2">
    <location>
        <position position="1"/>
    </location>
</feature>
<dbReference type="EMBL" id="KZ367566">
    <property type="protein sequence ID" value="PIO57117.1"/>
    <property type="molecule type" value="Genomic_DNA"/>
</dbReference>
<evidence type="ECO:0000256" key="1">
    <source>
        <dbReference type="SAM" id="MobiDB-lite"/>
    </source>
</evidence>
<organism evidence="2 3">
    <name type="scientific">Teladorsagia circumcincta</name>
    <name type="common">Brown stomach worm</name>
    <name type="synonym">Ostertagia circumcincta</name>
    <dbReference type="NCBI Taxonomy" id="45464"/>
    <lineage>
        <taxon>Eukaryota</taxon>
        <taxon>Metazoa</taxon>
        <taxon>Ecdysozoa</taxon>
        <taxon>Nematoda</taxon>
        <taxon>Chromadorea</taxon>
        <taxon>Rhabditida</taxon>
        <taxon>Rhabditina</taxon>
        <taxon>Rhabditomorpha</taxon>
        <taxon>Strongyloidea</taxon>
        <taxon>Trichostrongylidae</taxon>
        <taxon>Teladorsagia</taxon>
    </lineage>
</organism>
<dbReference type="OrthoDB" id="1741719at2759"/>
<feature type="region of interest" description="Disordered" evidence="1">
    <location>
        <begin position="1"/>
        <end position="37"/>
    </location>
</feature>
<keyword evidence="3" id="KW-1185">Reference proteome</keyword>
<accession>A0A2G9TGN0</accession>
<feature type="compositionally biased region" description="Acidic residues" evidence="1">
    <location>
        <begin position="17"/>
        <end position="30"/>
    </location>
</feature>
<protein>
    <submittedName>
        <fullName evidence="2">Uncharacterized protein</fullName>
    </submittedName>
</protein>
<reference evidence="2 3" key="1">
    <citation type="submission" date="2015-09" db="EMBL/GenBank/DDBJ databases">
        <title>Draft genome of the parasitic nematode Teladorsagia circumcincta isolate WARC Sus (inbred).</title>
        <authorList>
            <person name="Mitreva M."/>
        </authorList>
    </citation>
    <scope>NUCLEOTIDE SEQUENCE [LARGE SCALE GENOMIC DNA]</scope>
    <source>
        <strain evidence="2 3">S</strain>
    </source>
</reference>
<evidence type="ECO:0000313" key="2">
    <source>
        <dbReference type="EMBL" id="PIO57117.1"/>
    </source>
</evidence>
<proteinExistence type="predicted"/>
<evidence type="ECO:0000313" key="3">
    <source>
        <dbReference type="Proteomes" id="UP000230423"/>
    </source>
</evidence>
<gene>
    <name evidence="2" type="ORF">TELCIR_21480</name>
</gene>
<dbReference type="AlphaFoldDB" id="A0A2G9TGN0"/>
<sequence>DKSPSKSLARLASTDDSMVESTDDDVDSSDVDAGAKADKEAANLEELSKRTKMMMADFKKPILRPVDSIRIDVTQANAVLEVPEQRATISEGVQRLDSAPVRMGINGHKMFVLTQTGHLSTWDIDKIKAILSRQSITDCVVKG</sequence>